<gene>
    <name evidence="1" type="ORF">B9Q04_11990</name>
</gene>
<proteinExistence type="predicted"/>
<dbReference type="Proteomes" id="UP000242015">
    <property type="component" value="Unassembled WGS sequence"/>
</dbReference>
<dbReference type="AlphaFoldDB" id="A0A2R6C8J9"/>
<evidence type="ECO:0000313" key="1">
    <source>
        <dbReference type="EMBL" id="PSO07229.1"/>
    </source>
</evidence>
<protein>
    <submittedName>
        <fullName evidence="1">Uncharacterized protein</fullName>
    </submittedName>
</protein>
<sequence length="115" mass="13510">MAADPAWDEMWVYEHLSEYAASLIHKYYEPCGLRHQLLKEIYRIIESERCIPLEEALKANIIWMALKRGVNWAESMSEKSLSKSMCDYLYIDIYTGLRNYIKAFPGGFKGYNRTT</sequence>
<organism evidence="1 2">
    <name type="scientific">Candidatus Marsarchaeota G2 archaeon BE_D</name>
    <dbReference type="NCBI Taxonomy" id="1978158"/>
    <lineage>
        <taxon>Archaea</taxon>
        <taxon>Candidatus Marsarchaeota</taxon>
        <taxon>Candidatus Marsarchaeota group 2</taxon>
    </lineage>
</organism>
<evidence type="ECO:0000313" key="2">
    <source>
        <dbReference type="Proteomes" id="UP000242015"/>
    </source>
</evidence>
<accession>A0A2R6C8J9</accession>
<reference evidence="1 2" key="1">
    <citation type="submission" date="2017-04" db="EMBL/GenBank/DDBJ databases">
        <title>Novel microbial lineages endemic to geothermal iron-oxide mats fill important gaps in the evolutionary history of Archaea.</title>
        <authorList>
            <person name="Jay Z.J."/>
            <person name="Beam J.P."/>
            <person name="Dlakic M."/>
            <person name="Rusch D.B."/>
            <person name="Kozubal M.A."/>
            <person name="Inskeep W.P."/>
        </authorList>
    </citation>
    <scope>NUCLEOTIDE SEQUENCE [LARGE SCALE GENOMIC DNA]</scope>
    <source>
        <strain evidence="1">BE_D</strain>
    </source>
</reference>
<name>A0A2R6C8J9_9ARCH</name>
<comment type="caution">
    <text evidence="1">The sequence shown here is derived from an EMBL/GenBank/DDBJ whole genome shotgun (WGS) entry which is preliminary data.</text>
</comment>
<dbReference type="EMBL" id="NEXF01000297">
    <property type="protein sequence ID" value="PSO07229.1"/>
    <property type="molecule type" value="Genomic_DNA"/>
</dbReference>